<dbReference type="OrthoDB" id="4653716at2"/>
<gene>
    <name evidence="1" type="ORF">SOCE26_077170</name>
</gene>
<proteinExistence type="predicted"/>
<dbReference type="EMBL" id="CP012673">
    <property type="protein sequence ID" value="AUX46212.1"/>
    <property type="molecule type" value="Genomic_DNA"/>
</dbReference>
<dbReference type="InterPro" id="IPR016084">
    <property type="entry name" value="Haem_Oase-like_multi-hlx"/>
</dbReference>
<accession>A0A2L0F3T2</accession>
<dbReference type="Gene3D" id="1.20.910.10">
    <property type="entry name" value="Heme oxygenase-like"/>
    <property type="match status" value="1"/>
</dbReference>
<dbReference type="Proteomes" id="UP000238348">
    <property type="component" value="Chromosome"/>
</dbReference>
<sequence length="211" mass="24212">MAYNDLNKHVIRNESKERLDDPLQRMLNINTYEEDLHWMWMLDDLDKLGVNTKLALADSTRVLWSPDMRVSRQLCLEFTAIAARSPSFGVFAMVESIEAVSVTIFKHCRGIALENGVECEFFGTKHYKAETAHHIKSEGKIKASLPALTEEQRAEAKAVVDRVFELFYAWSDSLLEYARKYSAAPVEAYAQMIDRSHQLPRRVVLPEYARG</sequence>
<reference evidence="1 2" key="1">
    <citation type="submission" date="2015-09" db="EMBL/GenBank/DDBJ databases">
        <title>Sorangium comparison.</title>
        <authorList>
            <person name="Zaburannyi N."/>
            <person name="Bunk B."/>
            <person name="Overmann J."/>
            <person name="Mueller R."/>
        </authorList>
    </citation>
    <scope>NUCLEOTIDE SEQUENCE [LARGE SCALE GENOMIC DNA]</scope>
    <source>
        <strain evidence="1 2">So ce26</strain>
    </source>
</reference>
<evidence type="ECO:0008006" key="3">
    <source>
        <dbReference type="Google" id="ProtNLM"/>
    </source>
</evidence>
<name>A0A2L0F3T2_SORCE</name>
<evidence type="ECO:0000313" key="2">
    <source>
        <dbReference type="Proteomes" id="UP000238348"/>
    </source>
</evidence>
<organism evidence="1 2">
    <name type="scientific">Sorangium cellulosum</name>
    <name type="common">Polyangium cellulosum</name>
    <dbReference type="NCBI Taxonomy" id="56"/>
    <lineage>
        <taxon>Bacteria</taxon>
        <taxon>Pseudomonadati</taxon>
        <taxon>Myxococcota</taxon>
        <taxon>Polyangia</taxon>
        <taxon>Polyangiales</taxon>
        <taxon>Polyangiaceae</taxon>
        <taxon>Sorangium</taxon>
    </lineage>
</organism>
<protein>
    <recommendedName>
        <fullName evidence="3">Thiaminase-2/PQQC domain-containing protein</fullName>
    </recommendedName>
</protein>
<dbReference type="RefSeq" id="WP_104984456.1">
    <property type="nucleotide sequence ID" value="NZ_CP012673.1"/>
</dbReference>
<dbReference type="AlphaFoldDB" id="A0A2L0F3T2"/>
<evidence type="ECO:0000313" key="1">
    <source>
        <dbReference type="EMBL" id="AUX46212.1"/>
    </source>
</evidence>